<reference evidence="2" key="1">
    <citation type="submission" date="2016-06" db="EMBL/GenBank/DDBJ databases">
        <title>Parallel loss of symbiosis genes in relatives of nitrogen-fixing non-legume Parasponia.</title>
        <authorList>
            <person name="Van Velzen R."/>
            <person name="Holmer R."/>
            <person name="Bu F."/>
            <person name="Rutten L."/>
            <person name="Van Zeijl A."/>
            <person name="Liu W."/>
            <person name="Santuari L."/>
            <person name="Cao Q."/>
            <person name="Sharma T."/>
            <person name="Shen D."/>
            <person name="Roswanjaya Y."/>
            <person name="Wardhani T."/>
            <person name="Kalhor M.S."/>
            <person name="Jansen J."/>
            <person name="Van den Hoogen J."/>
            <person name="Gungor B."/>
            <person name="Hartog M."/>
            <person name="Hontelez J."/>
            <person name="Verver J."/>
            <person name="Yang W.-C."/>
            <person name="Schijlen E."/>
            <person name="Repin R."/>
            <person name="Schilthuizen M."/>
            <person name="Schranz E."/>
            <person name="Heidstra R."/>
            <person name="Miyata K."/>
            <person name="Fedorova E."/>
            <person name="Kohlen W."/>
            <person name="Bisseling T."/>
            <person name="Smit S."/>
            <person name="Geurts R."/>
        </authorList>
    </citation>
    <scope>NUCLEOTIDE SEQUENCE [LARGE SCALE GENOMIC DNA]</scope>
    <source>
        <strain evidence="2">cv. RG33-2</strain>
    </source>
</reference>
<dbReference type="Proteomes" id="UP000237000">
    <property type="component" value="Unassembled WGS sequence"/>
</dbReference>
<comment type="caution">
    <text evidence="1">The sequence shown here is derived from an EMBL/GenBank/DDBJ whole genome shotgun (WGS) entry which is preliminary data.</text>
</comment>
<sequence>MLGLSSSNMLGFINGTKMLGFINDMVQNNTSNTFPENVHNSFSEVMLEGSCGCFGRSPHSYGHHGRRGGPLVLLIRIL</sequence>
<protein>
    <submittedName>
        <fullName evidence="1">Uncharacterized protein</fullName>
    </submittedName>
</protein>
<organism evidence="1 2">
    <name type="scientific">Trema orientale</name>
    <name type="common">Charcoal tree</name>
    <name type="synonym">Celtis orientalis</name>
    <dbReference type="NCBI Taxonomy" id="63057"/>
    <lineage>
        <taxon>Eukaryota</taxon>
        <taxon>Viridiplantae</taxon>
        <taxon>Streptophyta</taxon>
        <taxon>Embryophyta</taxon>
        <taxon>Tracheophyta</taxon>
        <taxon>Spermatophyta</taxon>
        <taxon>Magnoliopsida</taxon>
        <taxon>eudicotyledons</taxon>
        <taxon>Gunneridae</taxon>
        <taxon>Pentapetalae</taxon>
        <taxon>rosids</taxon>
        <taxon>fabids</taxon>
        <taxon>Rosales</taxon>
        <taxon>Cannabaceae</taxon>
        <taxon>Trema</taxon>
    </lineage>
</organism>
<evidence type="ECO:0000313" key="1">
    <source>
        <dbReference type="EMBL" id="PON76737.1"/>
    </source>
</evidence>
<evidence type="ECO:0000313" key="2">
    <source>
        <dbReference type="Proteomes" id="UP000237000"/>
    </source>
</evidence>
<proteinExistence type="predicted"/>
<dbReference type="EMBL" id="JXTC01000249">
    <property type="protein sequence ID" value="PON76737.1"/>
    <property type="molecule type" value="Genomic_DNA"/>
</dbReference>
<dbReference type="AlphaFoldDB" id="A0A2P5DU05"/>
<gene>
    <name evidence="1" type="ORF">TorRG33x02_241760</name>
</gene>
<keyword evidence="2" id="KW-1185">Reference proteome</keyword>
<dbReference type="InParanoid" id="A0A2P5DU05"/>
<accession>A0A2P5DU05</accession>
<name>A0A2P5DU05_TREOI</name>